<feature type="compositionally biased region" description="Low complexity" evidence="6">
    <location>
        <begin position="903"/>
        <end position="915"/>
    </location>
</feature>
<keyword evidence="9" id="KW-1185">Reference proteome</keyword>
<organism evidence="8 9">
    <name type="scientific">Porcisia hertigi</name>
    <dbReference type="NCBI Taxonomy" id="2761500"/>
    <lineage>
        <taxon>Eukaryota</taxon>
        <taxon>Discoba</taxon>
        <taxon>Euglenozoa</taxon>
        <taxon>Kinetoplastea</taxon>
        <taxon>Metakinetoplastina</taxon>
        <taxon>Trypanosomatida</taxon>
        <taxon>Trypanosomatidae</taxon>
        <taxon>Leishmaniinae</taxon>
        <taxon>Porcisia</taxon>
    </lineage>
</organism>
<dbReference type="Proteomes" id="UP000674318">
    <property type="component" value="Chromosome 21"/>
</dbReference>
<dbReference type="InterPro" id="IPR000719">
    <property type="entry name" value="Prot_kinase_dom"/>
</dbReference>
<dbReference type="PROSITE" id="PS00108">
    <property type="entry name" value="PROTEIN_KINASE_ST"/>
    <property type="match status" value="1"/>
</dbReference>
<evidence type="ECO:0000256" key="4">
    <source>
        <dbReference type="ARBA" id="ARBA00022840"/>
    </source>
</evidence>
<dbReference type="EMBL" id="JAFJZO010000021">
    <property type="protein sequence ID" value="KAG5505724.1"/>
    <property type="molecule type" value="Genomic_DNA"/>
</dbReference>
<dbReference type="GO" id="GO:0005829">
    <property type="term" value="C:cytosol"/>
    <property type="evidence" value="ECO:0007669"/>
    <property type="project" value="TreeGrafter"/>
</dbReference>
<feature type="region of interest" description="Disordered" evidence="6">
    <location>
        <begin position="63"/>
        <end position="97"/>
    </location>
</feature>
<dbReference type="GO" id="GO:0010506">
    <property type="term" value="P:regulation of autophagy"/>
    <property type="evidence" value="ECO:0007669"/>
    <property type="project" value="InterPro"/>
</dbReference>
<dbReference type="PANTHER" id="PTHR24348:SF22">
    <property type="entry name" value="NON-SPECIFIC SERINE_THREONINE PROTEIN KINASE"/>
    <property type="match status" value="1"/>
</dbReference>
<reference evidence="8 9" key="1">
    <citation type="submission" date="2021-02" db="EMBL/GenBank/DDBJ databases">
        <title>Porcisia hertigi Genome sequencing and assembly.</title>
        <authorList>
            <person name="Almutairi H."/>
            <person name="Gatherer D."/>
        </authorList>
    </citation>
    <scope>NUCLEOTIDE SEQUENCE [LARGE SCALE GENOMIC DNA]</scope>
    <source>
        <strain evidence="8 9">C119</strain>
    </source>
</reference>
<accession>A0A836I5W1</accession>
<evidence type="ECO:0000256" key="3">
    <source>
        <dbReference type="ARBA" id="ARBA00022777"/>
    </source>
</evidence>
<evidence type="ECO:0000259" key="7">
    <source>
        <dbReference type="PROSITE" id="PS50011"/>
    </source>
</evidence>
<dbReference type="GeneID" id="94291106"/>
<feature type="compositionally biased region" description="Low complexity" evidence="6">
    <location>
        <begin position="87"/>
        <end position="97"/>
    </location>
</feature>
<evidence type="ECO:0000313" key="8">
    <source>
        <dbReference type="EMBL" id="KAG5505724.1"/>
    </source>
</evidence>
<evidence type="ECO:0000256" key="1">
    <source>
        <dbReference type="ARBA" id="ARBA00022679"/>
    </source>
</evidence>
<dbReference type="InterPro" id="IPR017441">
    <property type="entry name" value="Protein_kinase_ATP_BS"/>
</dbReference>
<keyword evidence="4 5" id="KW-0067">ATP-binding</keyword>
<dbReference type="GO" id="GO:0005524">
    <property type="term" value="F:ATP binding"/>
    <property type="evidence" value="ECO:0007669"/>
    <property type="project" value="UniProtKB-UniRule"/>
</dbReference>
<name>A0A836I5W1_9TRYP</name>
<feature type="region of interest" description="Disordered" evidence="6">
    <location>
        <begin position="253"/>
        <end position="274"/>
    </location>
</feature>
<dbReference type="InterPro" id="IPR045269">
    <property type="entry name" value="Atg1-like"/>
</dbReference>
<dbReference type="GO" id="GO:0004674">
    <property type="term" value="F:protein serine/threonine kinase activity"/>
    <property type="evidence" value="ECO:0007669"/>
    <property type="project" value="InterPro"/>
</dbReference>
<dbReference type="Gene3D" id="1.10.510.10">
    <property type="entry name" value="Transferase(Phosphotransferase) domain 1"/>
    <property type="match status" value="1"/>
</dbReference>
<comment type="caution">
    <text evidence="8">The sequence shown here is derived from an EMBL/GenBank/DDBJ whole genome shotgun (WGS) entry which is preliminary data.</text>
</comment>
<dbReference type="InterPro" id="IPR011009">
    <property type="entry name" value="Kinase-like_dom_sf"/>
</dbReference>
<feature type="binding site" evidence="5">
    <location>
        <position position="53"/>
    </location>
    <ligand>
        <name>ATP</name>
        <dbReference type="ChEBI" id="CHEBI:30616"/>
    </ligand>
</feature>
<evidence type="ECO:0000256" key="6">
    <source>
        <dbReference type="SAM" id="MobiDB-lite"/>
    </source>
</evidence>
<gene>
    <name evidence="8" type="ORF">JKF63_05059</name>
</gene>
<proteinExistence type="predicted"/>
<feature type="compositionally biased region" description="Low complexity" evidence="6">
    <location>
        <begin position="473"/>
        <end position="487"/>
    </location>
</feature>
<feature type="compositionally biased region" description="Basic and acidic residues" evidence="6">
    <location>
        <begin position="834"/>
        <end position="843"/>
    </location>
</feature>
<dbReference type="SUPFAM" id="SSF56112">
    <property type="entry name" value="Protein kinase-like (PK-like)"/>
    <property type="match status" value="1"/>
</dbReference>
<feature type="region of interest" description="Disordered" evidence="6">
    <location>
        <begin position="833"/>
        <end position="862"/>
    </location>
</feature>
<dbReference type="GO" id="GO:0016020">
    <property type="term" value="C:membrane"/>
    <property type="evidence" value="ECO:0007669"/>
    <property type="project" value="TreeGrafter"/>
</dbReference>
<feature type="region of interest" description="Disordered" evidence="6">
    <location>
        <begin position="429"/>
        <end position="511"/>
    </location>
</feature>
<feature type="region of interest" description="Disordered" evidence="6">
    <location>
        <begin position="890"/>
        <end position="927"/>
    </location>
</feature>
<protein>
    <recommendedName>
        <fullName evidence="7">Protein kinase domain-containing protein</fullName>
    </recommendedName>
</protein>
<evidence type="ECO:0000256" key="5">
    <source>
        <dbReference type="PROSITE-ProRule" id="PRU10141"/>
    </source>
</evidence>
<dbReference type="OrthoDB" id="4062651at2759"/>
<dbReference type="PROSITE" id="PS00107">
    <property type="entry name" value="PROTEIN_KINASE_ATP"/>
    <property type="match status" value="1"/>
</dbReference>
<dbReference type="Gene3D" id="3.30.200.20">
    <property type="entry name" value="Phosphorylase Kinase, domain 1"/>
    <property type="match status" value="1"/>
</dbReference>
<dbReference type="GO" id="GO:0000045">
    <property type="term" value="P:autophagosome assembly"/>
    <property type="evidence" value="ECO:0007669"/>
    <property type="project" value="TreeGrafter"/>
</dbReference>
<dbReference type="RefSeq" id="XP_067757392.1">
    <property type="nucleotide sequence ID" value="XM_067901029.1"/>
</dbReference>
<keyword evidence="2 5" id="KW-0547">Nucleotide-binding</keyword>
<dbReference type="GO" id="GO:0005776">
    <property type="term" value="C:autophagosome"/>
    <property type="evidence" value="ECO:0007669"/>
    <property type="project" value="TreeGrafter"/>
</dbReference>
<feature type="compositionally biased region" description="Polar residues" evidence="6">
    <location>
        <begin position="429"/>
        <end position="440"/>
    </location>
</feature>
<keyword evidence="1" id="KW-0808">Transferase</keyword>
<dbReference type="AlphaFoldDB" id="A0A836I5W1"/>
<feature type="compositionally biased region" description="Basic and acidic residues" evidence="6">
    <location>
        <begin position="68"/>
        <end position="77"/>
    </location>
</feature>
<dbReference type="SMART" id="SM00220">
    <property type="entry name" value="S_TKc"/>
    <property type="match status" value="1"/>
</dbReference>
<dbReference type="InterPro" id="IPR008271">
    <property type="entry name" value="Ser/Thr_kinase_AS"/>
</dbReference>
<dbReference type="Pfam" id="PF00069">
    <property type="entry name" value="Pkinase"/>
    <property type="match status" value="1"/>
</dbReference>
<sequence>MESRAVPNGRNKTVRLGKNSDVVYNEEDVIGRGQFGTVYRGIMPASDTVVAVKLLKNVPSALMQSSEHTSDHSHHTDPQGCGGVHVSPVSPSAPSSFSATPAKAVRLEYPSELSILCDVRTNNCPNILRVFSIWNKRLKPTRDEAGENIALAAASPSSSSEGQSSYLYIMVTEYCEGGDLQKFMKARGSALPVHVARSFTYQLCNALLTLKRHRIVHRDVKPANLLLTSADCEVATLKLADFGMAKVAPAPCRRRKKESTHDARGEEGDDTSGTCPLFYSEMGTPMYMSPERLALKPYDYKADVYSAGMVLLEMMRGSCVQVKWESQLRSEVPRTIWQELRQYPPDKVPAWLELVQRMTAVDPGERYSVEDVLRHSWFQAEVGHPLPPLTIPLEENSGCGSRTSQLQQTQLHTPVTSVVVCADEGIQSTSSVDTKHSTTALPPPFSSAEGSMTGSERQRGYTDSGVVPKRTDASAAAPSSPSSSPSSCADGEVGERTPQATKEAALPGGESKSCLAESSKWMVLGVCAEVNVVHNVANGTYTGPPKPAVGTEGGLAAAISLPTSVAAAAFSLPPGCGPHIITNAVRALVDAAYLYVLQDELNAARGLTLVSYLMDLMQNGYAAYLKCIAYIGGTRRHTGVNSCSIGGHRLVVRDVSVLHNVWRQLMTRLHSAQVAYTARLPSHMLSSAAAWRQRLLGAPTIAGDDGEDAAAAPAVAEEEVRGVDMSEASMTLSEREMAMSAFHSATSTSKGEANAEPVTGARASLFAAPLMPPATERLCISTVCPRAEQLIFDKAVEYIQSEAVSMLMDSTSQPLPTSFADDLDATDCLEEEEATVRSNRDHSTPLPPHMSERLPTVDDQTMPPHRGVALLRVLLRRAVLTIAEVGLEAEKPKSARKSLPEVSTLQTSLTTSRSSKPLSDAATTTTTTTSISCEAVAKLAFVVEVPVFCTLDKVDIQTVENLLHTATRVFSSTLSSTG</sequence>
<keyword evidence="3" id="KW-0418">Kinase</keyword>
<dbReference type="PANTHER" id="PTHR24348">
    <property type="entry name" value="SERINE/THREONINE-PROTEIN KINASE UNC-51-RELATED"/>
    <property type="match status" value="1"/>
</dbReference>
<evidence type="ECO:0000256" key="2">
    <source>
        <dbReference type="ARBA" id="ARBA00022741"/>
    </source>
</evidence>
<dbReference type="KEGG" id="phet:94291106"/>
<dbReference type="PROSITE" id="PS50011">
    <property type="entry name" value="PROTEIN_KINASE_DOM"/>
    <property type="match status" value="1"/>
</dbReference>
<evidence type="ECO:0000313" key="9">
    <source>
        <dbReference type="Proteomes" id="UP000674318"/>
    </source>
</evidence>
<dbReference type="GO" id="GO:0000407">
    <property type="term" value="C:phagophore assembly site"/>
    <property type="evidence" value="ECO:0007669"/>
    <property type="project" value="TreeGrafter"/>
</dbReference>
<feature type="domain" description="Protein kinase" evidence="7">
    <location>
        <begin position="24"/>
        <end position="378"/>
    </location>
</feature>
<dbReference type="CDD" id="cd14014">
    <property type="entry name" value="STKc_PknB_like"/>
    <property type="match status" value="1"/>
</dbReference>